<keyword evidence="3" id="KW-1185">Reference proteome</keyword>
<organism evidence="2 3">
    <name type="scientific">Lederbergia ruris</name>
    <dbReference type="NCBI Taxonomy" id="217495"/>
    <lineage>
        <taxon>Bacteria</taxon>
        <taxon>Bacillati</taxon>
        <taxon>Bacillota</taxon>
        <taxon>Bacilli</taxon>
        <taxon>Bacillales</taxon>
        <taxon>Bacillaceae</taxon>
        <taxon>Lederbergia</taxon>
    </lineage>
</organism>
<feature type="compositionally biased region" description="Polar residues" evidence="1">
    <location>
        <begin position="113"/>
        <end position="132"/>
    </location>
</feature>
<dbReference type="RefSeq" id="WP_212966127.1">
    <property type="nucleotide sequence ID" value="NZ_BORB01000012.1"/>
</dbReference>
<evidence type="ECO:0000313" key="3">
    <source>
        <dbReference type="Proteomes" id="UP000679950"/>
    </source>
</evidence>
<dbReference type="EMBL" id="BORB01000012">
    <property type="protein sequence ID" value="GIN57459.1"/>
    <property type="molecule type" value="Genomic_DNA"/>
</dbReference>
<comment type="caution">
    <text evidence="2">The sequence shown here is derived from an EMBL/GenBank/DDBJ whole genome shotgun (WGS) entry which is preliminary data.</text>
</comment>
<evidence type="ECO:0000256" key="1">
    <source>
        <dbReference type="SAM" id="MobiDB-lite"/>
    </source>
</evidence>
<dbReference type="Pfam" id="PF26595">
    <property type="entry name" value="A_ENA"/>
    <property type="match status" value="1"/>
</dbReference>
<protein>
    <submittedName>
        <fullName evidence="2">Uncharacterized protein</fullName>
    </submittedName>
</protein>
<dbReference type="Proteomes" id="UP000679950">
    <property type="component" value="Unassembled WGS sequence"/>
</dbReference>
<proteinExistence type="predicted"/>
<reference evidence="2 3" key="1">
    <citation type="submission" date="2021-03" db="EMBL/GenBank/DDBJ databases">
        <title>Antimicrobial resistance genes in bacteria isolated from Japanese honey, and their potential for conferring macrolide and lincosamide resistance in the American foulbrood pathogen Paenibacillus larvae.</title>
        <authorList>
            <person name="Okamoto M."/>
            <person name="Kumagai M."/>
            <person name="Kanamori H."/>
            <person name="Takamatsu D."/>
        </authorList>
    </citation>
    <scope>NUCLEOTIDE SEQUENCE [LARGE SCALE GENOMIC DNA]</scope>
    <source>
        <strain evidence="2 3">J8TS2</strain>
    </source>
</reference>
<name>A0ABQ4KK15_9BACI</name>
<dbReference type="InterPro" id="IPR058705">
    <property type="entry name" value="A_ENA"/>
</dbReference>
<gene>
    <name evidence="2" type="ORF">J8TS2_17780</name>
</gene>
<feature type="region of interest" description="Disordered" evidence="1">
    <location>
        <begin position="104"/>
        <end position="161"/>
    </location>
</feature>
<evidence type="ECO:0000313" key="2">
    <source>
        <dbReference type="EMBL" id="GIN57459.1"/>
    </source>
</evidence>
<accession>A0ABQ4KK15</accession>
<sequence length="161" mass="18261">MNMPDGPNHTSRQEVIDHLLESIIHEEMALANLLNAGASKIHAFIGNEYNFPTHPSNQEIITMNKSALHLLRTAVMKDWYLLNKLEEIFAFDERQMSSHSHNLFNNELDENSNGDLNELQETQSNEEGNTLQGDKELSDESTPENLGGQDEPQELSDDRSE</sequence>